<reference evidence="1 2" key="1">
    <citation type="submission" date="2014-07" db="EMBL/GenBank/DDBJ databases">
        <authorList>
            <person name="McCorrison J."/>
            <person name="Sanka R."/>
            <person name="Torralba M."/>
            <person name="Gillis M."/>
            <person name="Haft D.H."/>
            <person name="Methe B."/>
            <person name="Sutton G."/>
            <person name="Nelson K.E."/>
        </authorList>
    </citation>
    <scope>NUCLEOTIDE SEQUENCE [LARGE SCALE GENOMIC DNA]</scope>
    <source>
        <strain evidence="1 2">S9-PR14</strain>
    </source>
</reference>
<dbReference type="EMBL" id="JRPQ01000279">
    <property type="protein sequence ID" value="KGI20730.1"/>
    <property type="molecule type" value="Genomic_DNA"/>
</dbReference>
<gene>
    <name evidence="1" type="ORF">HMPREF9304_14505</name>
</gene>
<evidence type="ECO:0000313" key="2">
    <source>
        <dbReference type="Proteomes" id="UP000029723"/>
    </source>
</evidence>
<dbReference type="RefSeq" id="WP_025071657.1">
    <property type="nucleotide sequence ID" value="NZ_JRPQ01000279.1"/>
</dbReference>
<dbReference type="Proteomes" id="UP000029723">
    <property type="component" value="Unassembled WGS sequence"/>
</dbReference>
<protein>
    <submittedName>
        <fullName evidence="1">Uncharacterized protein</fullName>
    </submittedName>
</protein>
<proteinExistence type="predicted"/>
<organism evidence="1 2">
    <name type="scientific">Hoylesella timonensis S9-PR14</name>
    <dbReference type="NCBI Taxonomy" id="1401062"/>
    <lineage>
        <taxon>Bacteria</taxon>
        <taxon>Pseudomonadati</taxon>
        <taxon>Bacteroidota</taxon>
        <taxon>Bacteroidia</taxon>
        <taxon>Bacteroidales</taxon>
        <taxon>Prevotellaceae</taxon>
        <taxon>Hoylesella</taxon>
    </lineage>
</organism>
<name>A0A098YLW4_9BACT</name>
<dbReference type="OrthoDB" id="1080645at2"/>
<dbReference type="AlphaFoldDB" id="A0A098YLW4"/>
<evidence type="ECO:0000313" key="1">
    <source>
        <dbReference type="EMBL" id="KGI20730.1"/>
    </source>
</evidence>
<comment type="caution">
    <text evidence="1">The sequence shown here is derived from an EMBL/GenBank/DDBJ whole genome shotgun (WGS) entry which is preliminary data.</text>
</comment>
<accession>A0A098YLW4</accession>
<sequence>MTKNNYDTPQTKYTSLSEIRERKQALLDNIRNDDSQMKALWDQLFGTSPSSLTTNLPSKRFSGLLSTGAGVFDGIVLGWKLYRKFKKRR</sequence>